<keyword evidence="3" id="KW-1185">Reference proteome</keyword>
<keyword evidence="1" id="KW-0812">Transmembrane</keyword>
<comment type="caution">
    <text evidence="2">The sequence shown here is derived from an EMBL/GenBank/DDBJ whole genome shotgun (WGS) entry which is preliminary data.</text>
</comment>
<evidence type="ECO:0000313" key="3">
    <source>
        <dbReference type="Proteomes" id="UP000494206"/>
    </source>
</evidence>
<gene>
    <name evidence="2" type="ORF">CBOVIS_LOCUS2362</name>
</gene>
<feature type="transmembrane region" description="Helical" evidence="1">
    <location>
        <begin position="55"/>
        <end position="83"/>
    </location>
</feature>
<proteinExistence type="predicted"/>
<protein>
    <submittedName>
        <fullName evidence="2">Uncharacterized protein</fullName>
    </submittedName>
</protein>
<name>A0A8S1EEJ3_9PELO</name>
<dbReference type="EMBL" id="CADEPM010000002">
    <property type="protein sequence ID" value="CAB3399200.1"/>
    <property type="molecule type" value="Genomic_DNA"/>
</dbReference>
<reference evidence="2 3" key="1">
    <citation type="submission" date="2020-04" db="EMBL/GenBank/DDBJ databases">
        <authorList>
            <person name="Laetsch R D."/>
            <person name="Stevens L."/>
            <person name="Kumar S."/>
            <person name="Blaxter L. M."/>
        </authorList>
    </citation>
    <scope>NUCLEOTIDE SEQUENCE [LARGE SCALE GENOMIC DNA]</scope>
</reference>
<organism evidence="2 3">
    <name type="scientific">Caenorhabditis bovis</name>
    <dbReference type="NCBI Taxonomy" id="2654633"/>
    <lineage>
        <taxon>Eukaryota</taxon>
        <taxon>Metazoa</taxon>
        <taxon>Ecdysozoa</taxon>
        <taxon>Nematoda</taxon>
        <taxon>Chromadorea</taxon>
        <taxon>Rhabditida</taxon>
        <taxon>Rhabditina</taxon>
        <taxon>Rhabditomorpha</taxon>
        <taxon>Rhabditoidea</taxon>
        <taxon>Rhabditidae</taxon>
        <taxon>Peloderinae</taxon>
        <taxon>Caenorhabditis</taxon>
    </lineage>
</organism>
<dbReference type="OrthoDB" id="5876405at2759"/>
<dbReference type="AlphaFoldDB" id="A0A8S1EEJ3"/>
<keyword evidence="1" id="KW-0472">Membrane</keyword>
<dbReference type="Proteomes" id="UP000494206">
    <property type="component" value="Unassembled WGS sequence"/>
</dbReference>
<feature type="transmembrane region" description="Helical" evidence="1">
    <location>
        <begin position="12"/>
        <end position="35"/>
    </location>
</feature>
<evidence type="ECO:0000313" key="2">
    <source>
        <dbReference type="EMBL" id="CAB3399200.1"/>
    </source>
</evidence>
<evidence type="ECO:0000256" key="1">
    <source>
        <dbReference type="SAM" id="Phobius"/>
    </source>
</evidence>
<keyword evidence="1" id="KW-1133">Transmembrane helix</keyword>
<accession>A0A8S1EEJ3</accession>
<sequence length="180" mass="20624">MEEKEDNSRAGCTMVTASIIVILFVGTIVVIRVLLDSEDENNLPLVQGQTREVLTVILYFMITCALLICCVGSFCVRLISLLFQSISPNFKQTFRKFCNFNMKKNIDYYRNKMKLEDPTFRDVVAEARGVQSAKFENHPQDNYPYEYATRGFEDFDDVRRILPQPPAGRGRSMSIDVSII</sequence>